<keyword evidence="2" id="KW-1185">Reference proteome</keyword>
<dbReference type="EMBL" id="CM037155">
    <property type="protein sequence ID" value="KAH7846293.1"/>
    <property type="molecule type" value="Genomic_DNA"/>
</dbReference>
<evidence type="ECO:0000313" key="2">
    <source>
        <dbReference type="Proteomes" id="UP000828048"/>
    </source>
</evidence>
<name>A0ACB7XYF0_9ERIC</name>
<evidence type="ECO:0000313" key="1">
    <source>
        <dbReference type="EMBL" id="KAH7846293.1"/>
    </source>
</evidence>
<dbReference type="Proteomes" id="UP000828048">
    <property type="component" value="Chromosome 5"/>
</dbReference>
<proteinExistence type="predicted"/>
<reference evidence="1 2" key="1">
    <citation type="journal article" date="2021" name="Hortic Res">
        <title>High-quality reference genome and annotation aids understanding of berry development for evergreen blueberry (Vaccinium darrowii).</title>
        <authorList>
            <person name="Yu J."/>
            <person name="Hulse-Kemp A.M."/>
            <person name="Babiker E."/>
            <person name="Staton M."/>
        </authorList>
    </citation>
    <scope>NUCLEOTIDE SEQUENCE [LARGE SCALE GENOMIC DNA]</scope>
    <source>
        <strain evidence="2">cv. NJ 8807/NJ 8810</strain>
        <tissue evidence="1">Young leaf</tissue>
    </source>
</reference>
<protein>
    <submittedName>
        <fullName evidence="1">Uncharacterized protein</fullName>
    </submittedName>
</protein>
<gene>
    <name evidence="1" type="ORF">Vadar_012236</name>
</gene>
<sequence length="406" mass="47445">MANFVDKQDRISQLQDELLVTILSLLNPVEAASTCVLSKRWQYLWTHVNVVNFYFPKIMMTEKIPEYFFAERWKLREEYIDWVNGVIQSHQGPCITDFKIFFFLTGKKFSCDIEKWFSFAIRKSVQRLEVNLRGSTLVEERLERNIDDLNMIFAHRFSEYKPYTLTDKVNSLIKSPLVADPSLCLKFLEISRCPRLKTIDIYAPKLASLICLGLNRSTQVLVRHAPSLVDLTVGHPERFFKALPANYFSQLESVTLSFDFNWDTSTPALYPVLTNLKNLTFAGFAKEENSFLYWTSLIERSPLLRTFTLQLMPPKRIRTQIQTKPTERRLHRCLEVVKFVGNIDSELLVYFFQHAVALKTIIVDCRPLGLEPWQEFEEDKNSMELRNHALELKAQLFPKIDAVIRP</sequence>
<organism evidence="1 2">
    <name type="scientific">Vaccinium darrowii</name>
    <dbReference type="NCBI Taxonomy" id="229202"/>
    <lineage>
        <taxon>Eukaryota</taxon>
        <taxon>Viridiplantae</taxon>
        <taxon>Streptophyta</taxon>
        <taxon>Embryophyta</taxon>
        <taxon>Tracheophyta</taxon>
        <taxon>Spermatophyta</taxon>
        <taxon>Magnoliopsida</taxon>
        <taxon>eudicotyledons</taxon>
        <taxon>Gunneridae</taxon>
        <taxon>Pentapetalae</taxon>
        <taxon>asterids</taxon>
        <taxon>Ericales</taxon>
        <taxon>Ericaceae</taxon>
        <taxon>Vaccinioideae</taxon>
        <taxon>Vaccinieae</taxon>
        <taxon>Vaccinium</taxon>
    </lineage>
</organism>
<accession>A0ACB7XYF0</accession>
<comment type="caution">
    <text evidence="1">The sequence shown here is derived from an EMBL/GenBank/DDBJ whole genome shotgun (WGS) entry which is preliminary data.</text>
</comment>